<reference evidence="1 2" key="1">
    <citation type="submission" date="2023-02" db="EMBL/GenBank/DDBJ databases">
        <title>Encephalitozoon hellem ATCC 50451 complete genome.</title>
        <authorList>
            <person name="Mascarenhas dos Santos A.C."/>
            <person name="Julian A.T."/>
            <person name="Pombert J.-F."/>
        </authorList>
    </citation>
    <scope>NUCLEOTIDE SEQUENCE [LARGE SCALE GENOMIC DNA]</scope>
    <source>
        <strain evidence="1 2">ATCC 50451</strain>
    </source>
</reference>
<proteinExistence type="predicted"/>
<evidence type="ECO:0000313" key="1">
    <source>
        <dbReference type="EMBL" id="WEL39102.1"/>
    </source>
</evidence>
<accession>A0ABY8CQ42</accession>
<name>A0ABY8CQ42_ENCHE</name>
<dbReference type="Proteomes" id="UP001217963">
    <property type="component" value="Chromosome VII"/>
</dbReference>
<dbReference type="EMBL" id="CP119068">
    <property type="protein sequence ID" value="WEL39102.1"/>
    <property type="molecule type" value="Genomic_DNA"/>
</dbReference>
<organism evidence="1 2">
    <name type="scientific">Encephalitozoon hellem</name>
    <name type="common">Microsporidian parasite</name>
    <dbReference type="NCBI Taxonomy" id="27973"/>
    <lineage>
        <taxon>Eukaryota</taxon>
        <taxon>Fungi</taxon>
        <taxon>Fungi incertae sedis</taxon>
        <taxon>Microsporidia</taxon>
        <taxon>Unikaryonidae</taxon>
        <taxon>Encephalitozoon</taxon>
    </lineage>
</organism>
<sequence length="400" mass="46850">MESIPMENILRREVKEAERHTSSIKDILARCPDITGFIGLYLRRNPTKKHPEFLDFYDDLDISSQVLLYEKKKKMIKNDKFEEECLMSYCIEQRSEISYDIIKAMSSSKILFKTLSTVFLSVSIGEEDDFFFTKCIVLALRTHDIDSDEVKVLMSGIAHHFSDGRRKYYEHGAIVASVLLNTNEFDIESMNEAQRMIEDIPEHVLKKDTKKNFENPNDVFKCYRKVENDPGILETSWRPKYFQEAVKLIEDERETEKIEACFRWFPNLVENATERMLKHKSKEAFKVLMNYDGREEHKVDAVSSLIQRSYKFLIDDVMNDFFDGSLCLRQKIILAFSFRKIIREGPLEQAVPLYRGIKFMARRIQHEIPKVMGRALECLLIEGVERIQEGKNGSESLMNN</sequence>
<gene>
    <name evidence="1" type="ORF">PFJ87_07g01840</name>
</gene>
<evidence type="ECO:0000313" key="2">
    <source>
        <dbReference type="Proteomes" id="UP001217963"/>
    </source>
</evidence>
<protein>
    <submittedName>
        <fullName evidence="1">Uncharacterized protein</fullName>
    </submittedName>
</protein>
<keyword evidence="2" id="KW-1185">Reference proteome</keyword>